<proteinExistence type="inferred from homology"/>
<gene>
    <name evidence="5" type="ORF">A11A3_05454</name>
</gene>
<feature type="chain" id="PRO_5003948509" evidence="4">
    <location>
        <begin position="19"/>
        <end position="164"/>
    </location>
</feature>
<dbReference type="PATRIC" id="fig|1177179.3.peg.1095"/>
<evidence type="ECO:0000256" key="4">
    <source>
        <dbReference type="SAM" id="SignalP"/>
    </source>
</evidence>
<dbReference type="SMART" id="SM00935">
    <property type="entry name" value="OmpH"/>
    <property type="match status" value="1"/>
</dbReference>
<name>L0WE49_9GAMM</name>
<evidence type="ECO:0000256" key="3">
    <source>
        <dbReference type="SAM" id="Coils"/>
    </source>
</evidence>
<feature type="signal peptide" evidence="4">
    <location>
        <begin position="1"/>
        <end position="18"/>
    </location>
</feature>
<comment type="caution">
    <text evidence="5">The sequence shown here is derived from an EMBL/GenBank/DDBJ whole genome shotgun (WGS) entry which is preliminary data.</text>
</comment>
<evidence type="ECO:0000313" key="6">
    <source>
        <dbReference type="Proteomes" id="UP000010164"/>
    </source>
</evidence>
<dbReference type="AlphaFoldDB" id="L0WE49"/>
<dbReference type="InterPro" id="IPR024930">
    <property type="entry name" value="Skp_dom_sf"/>
</dbReference>
<dbReference type="RefSeq" id="WP_008928275.1">
    <property type="nucleotide sequence ID" value="NZ_AMRJ01000005.1"/>
</dbReference>
<dbReference type="Pfam" id="PF03938">
    <property type="entry name" value="OmpH"/>
    <property type="match status" value="1"/>
</dbReference>
<dbReference type="InterPro" id="IPR005632">
    <property type="entry name" value="Chaperone_Skp"/>
</dbReference>
<evidence type="ECO:0000256" key="2">
    <source>
        <dbReference type="ARBA" id="ARBA00022729"/>
    </source>
</evidence>
<evidence type="ECO:0000313" key="5">
    <source>
        <dbReference type="EMBL" id="EKF75113.1"/>
    </source>
</evidence>
<dbReference type="GO" id="GO:0005829">
    <property type="term" value="C:cytosol"/>
    <property type="evidence" value="ECO:0007669"/>
    <property type="project" value="TreeGrafter"/>
</dbReference>
<dbReference type="PANTHER" id="PTHR35089">
    <property type="entry name" value="CHAPERONE PROTEIN SKP"/>
    <property type="match status" value="1"/>
</dbReference>
<keyword evidence="2 4" id="KW-0732">Signal</keyword>
<feature type="coiled-coil region" evidence="3">
    <location>
        <begin position="41"/>
        <end position="101"/>
    </location>
</feature>
<dbReference type="STRING" id="1177179.A11A3_05454"/>
<protein>
    <submittedName>
        <fullName evidence="5">Outer membrane protein OmpH</fullName>
    </submittedName>
</protein>
<dbReference type="Proteomes" id="UP000010164">
    <property type="component" value="Unassembled WGS sequence"/>
</dbReference>
<dbReference type="SUPFAM" id="SSF111384">
    <property type="entry name" value="OmpH-like"/>
    <property type="match status" value="1"/>
</dbReference>
<dbReference type="GO" id="GO:0051082">
    <property type="term" value="F:unfolded protein binding"/>
    <property type="evidence" value="ECO:0007669"/>
    <property type="project" value="InterPro"/>
</dbReference>
<dbReference type="GO" id="GO:0050821">
    <property type="term" value="P:protein stabilization"/>
    <property type="evidence" value="ECO:0007669"/>
    <property type="project" value="TreeGrafter"/>
</dbReference>
<accession>L0WE49</accession>
<dbReference type="EMBL" id="AMRJ01000005">
    <property type="protein sequence ID" value="EKF75113.1"/>
    <property type="molecule type" value="Genomic_DNA"/>
</dbReference>
<keyword evidence="6" id="KW-1185">Reference proteome</keyword>
<sequence length="164" mass="18158">MKKLLIALTVFLPALALADSNVGVIDPLAALQGSEHVQERLSALDSEMKSDQADLQKLSAEVQSLQQKLEKDGMTMSSDKVDELRTQGQQKVIELKSLQRKLQKKSSEGQRAILEEMQPKLQKAVEKIAKDKKLDLVVNAQAVIYAEDGMDITDAVSKQLNKMK</sequence>
<dbReference type="Gene3D" id="3.30.910.20">
    <property type="entry name" value="Skp domain"/>
    <property type="match status" value="1"/>
</dbReference>
<organism evidence="5 6">
    <name type="scientific">Alcanivorax hongdengensis A-11-3</name>
    <dbReference type="NCBI Taxonomy" id="1177179"/>
    <lineage>
        <taxon>Bacteria</taxon>
        <taxon>Pseudomonadati</taxon>
        <taxon>Pseudomonadota</taxon>
        <taxon>Gammaproteobacteria</taxon>
        <taxon>Oceanospirillales</taxon>
        <taxon>Alcanivoracaceae</taxon>
        <taxon>Alcanivorax</taxon>
    </lineage>
</organism>
<dbReference type="eggNOG" id="COG2825">
    <property type="taxonomic scope" value="Bacteria"/>
</dbReference>
<comment type="similarity">
    <text evidence="1">Belongs to the Skp family.</text>
</comment>
<keyword evidence="3" id="KW-0175">Coiled coil</keyword>
<evidence type="ECO:0000256" key="1">
    <source>
        <dbReference type="ARBA" id="ARBA00009091"/>
    </source>
</evidence>
<dbReference type="PANTHER" id="PTHR35089:SF1">
    <property type="entry name" value="CHAPERONE PROTEIN SKP"/>
    <property type="match status" value="1"/>
</dbReference>
<reference evidence="5 6" key="1">
    <citation type="journal article" date="2012" name="J. Bacteriol.">
        <title>Genome Sequence of the Alkane-Degrading Bacterium Alcanivorax hongdengensis Type Strain A-11-3.</title>
        <authorList>
            <person name="Lai Q."/>
            <person name="Shao Z."/>
        </authorList>
    </citation>
    <scope>NUCLEOTIDE SEQUENCE [LARGE SCALE GENOMIC DNA]</scope>
    <source>
        <strain evidence="5 6">A-11-3</strain>
    </source>
</reference>